<feature type="non-terminal residue" evidence="2">
    <location>
        <position position="1579"/>
    </location>
</feature>
<dbReference type="PANTHER" id="PTHR39211:SF1">
    <property type="entry name" value="ABNORMAL SPINDLE-LIKE MICROCEPHALY-ASSOCIATED PROTEIN ASH DOMAIN-CONTAINING PROTEIN"/>
    <property type="match status" value="1"/>
</dbReference>
<dbReference type="PANTHER" id="PTHR39211">
    <property type="entry name" value="CHROMOSOME 7, WHOLE GENOME SHOTGUN SEQUENCE"/>
    <property type="match status" value="1"/>
</dbReference>
<dbReference type="Gene3D" id="2.60.40.10">
    <property type="entry name" value="Immunoglobulins"/>
    <property type="match status" value="2"/>
</dbReference>
<comment type="caution">
    <text evidence="2">The sequence shown here is derived from an EMBL/GenBank/DDBJ whole genome shotgun (WGS) entry which is preliminary data.</text>
</comment>
<dbReference type="Proteomes" id="UP000193920">
    <property type="component" value="Unassembled WGS sequence"/>
</dbReference>
<gene>
    <name evidence="2" type="ORF">LY90DRAFT_669446</name>
</gene>
<sequence>MVSSENVEEESSLIELVDVNSKFILDKVYLNDLHALKRIKIKNIAEYPILVKLRSNLGNQITFQLNNENLENENEFLNSVLNDQSNNTAEPYNSNISLFSPINSYSDNESVGHNYELKIKESTYSTSLLNNMNHTTANAVYNQQFNQLFNYVGQIDEVQIEPGQIIPIIVEFLPKNKEKINMQSMDEIKNNESDKFLNSYNDEDANYNFFEINGLLFFIAYRLDTIIQKQQLVDLPTTFTDKNKESNTTGNGTEEEKKINETKIIKEDLDDPNKSNLITEELNNITSNIPSDQQITLKFRSKVCKSVLWIDIGETGISFDDCVLGGTYFKDFTLWNRSEIDLYWIMNITDTLGNSHVNWLTFYNYDTGEELDCKPLSAFAHLRIRVQFRPQEIGEFSYDFQIENANDMSNIEETKITSVVRAVKREESLVVSSGNILDFGDCCAGVWTRQQLILRNVSDVPLDITFQGVDAEVKFKIKIDDINGENKGDSMIRPYPLSMREDSFLSSSRSIISETNKITNLSNDIPNSPMSSSVISPSTTTNFMEALSANSFNITNLNINNNQSINEYSVQTSEVNSRVSSPNLDNNLYSLNNATLIKSDKRNQSDVLDYIKWTEKINEERRSTIHSVYDGEFLTEFDEGEKSIDYIQTEEIILNPRNEKTVLVYYRPEQKELTANYNAGRLTKQTFKIILHYSSSKIQQKEKKKITCRARSCTSFIEVQPKIVNFGDTNVGTLRSLPIKIYNRSELSAKVELRFISKVLNCIRGPYEIPARQSLEVKIDIYPRKVNPDYRKQITVVNHLNKNNNQNIEVQSTNIDKHGVTFHSLFYRIITSNSTNFIDLGDVILNSPVIRTFSISNISKKPLVLLLTSSLTEIGIYTENTEKLKDRNQKTESVITNERRKKLLESMAEKRRVYPYWKSKSNRNNQNLLNDNITIKRRYSEDSFLLTKNDYLDLATLPNSLSPSNSNSIGLNTSLNSSLNSNNSSFLHVKDLLGTKDNNNAGNDNESTGHGKINKNNKSSGRKNHHKRHSHSRHYSSTSSTSSTRSLSITSLESLDRDTLKKKRNRNTSKSKSRSRSGSRNKIKGNVEAISFTNLSESKFTSKNEYLPNNHPKKSKKIRKNRNKFKEFDDFFVVGSKKSNKILEKIHSLKDVNDSGSEFERFSERGNNSHHIKKNTSSLNLNLKVDNDIKDHHSINEYNELSNTEPNGNRNNSSKHFNDFDDEVDNIKMILNGLISAYESNINNLTPILPKLSMEEEYVRSRMILRNELDYIMNSNYLISVSKIEIPPQSEKRIILVYIPSSQNKPFIQRKPRKQDAKIFIKLEKFDRDIPRPQFETLLKSDTKNIPVRELMIRFSLCRSVMDLGQKNINFGVLSKGDSKTKTIIIHNRSEASLLYNIKKSGSIASSDLVFSKGKMGIVSGYSTREVSFVFEPSLPGQYHEKLIVENINDRENNQILSVKANIRKTSNFSVETQKLDFGNCVIDELCLNAQNVIIKSTCTKQRRFLEIFYVESEEIKFNNYKLEFQFEDEDELYETDILDGNEKIKRHKPVIITKEMEEEIEHLEQKIKIAKRKGRKDK</sequence>
<evidence type="ECO:0000313" key="3">
    <source>
        <dbReference type="Proteomes" id="UP000193920"/>
    </source>
</evidence>
<reference evidence="2 3" key="1">
    <citation type="submission" date="2016-08" db="EMBL/GenBank/DDBJ databases">
        <title>A Parts List for Fungal Cellulosomes Revealed by Comparative Genomics.</title>
        <authorList>
            <consortium name="DOE Joint Genome Institute"/>
            <person name="Haitjema C.H."/>
            <person name="Gilmore S.P."/>
            <person name="Henske J.K."/>
            <person name="Solomon K.V."/>
            <person name="De Groot R."/>
            <person name="Kuo A."/>
            <person name="Mondo S.J."/>
            <person name="Salamov A.A."/>
            <person name="Labutti K."/>
            <person name="Zhao Z."/>
            <person name="Chiniquy J."/>
            <person name="Barry K."/>
            <person name="Brewer H.M."/>
            <person name="Purvine S.O."/>
            <person name="Wright A.T."/>
            <person name="Boxma B."/>
            <person name="Van Alen T."/>
            <person name="Hackstein J.H."/>
            <person name="Baker S.E."/>
            <person name="Grigoriev I.V."/>
            <person name="O'Malley M.A."/>
        </authorList>
    </citation>
    <scope>NUCLEOTIDE SEQUENCE [LARGE SCALE GENOMIC DNA]</scope>
    <source>
        <strain evidence="2 3">G1</strain>
    </source>
</reference>
<evidence type="ECO:0000256" key="1">
    <source>
        <dbReference type="SAM" id="MobiDB-lite"/>
    </source>
</evidence>
<feature type="compositionally biased region" description="Low complexity" evidence="1">
    <location>
        <begin position="1035"/>
        <end position="1053"/>
    </location>
</feature>
<dbReference type="GO" id="GO:0005737">
    <property type="term" value="C:cytoplasm"/>
    <property type="evidence" value="ECO:0007669"/>
    <property type="project" value="UniProtKB-SubCell"/>
</dbReference>
<feature type="compositionally biased region" description="Basic residues" evidence="1">
    <location>
        <begin position="1012"/>
        <end position="1034"/>
    </location>
</feature>
<keyword evidence="3" id="KW-1185">Reference proteome</keyword>
<dbReference type="InterPro" id="IPR013783">
    <property type="entry name" value="Ig-like_fold"/>
</dbReference>
<feature type="compositionally biased region" description="Basic residues" evidence="1">
    <location>
        <begin position="1111"/>
        <end position="1121"/>
    </location>
</feature>
<protein>
    <recommendedName>
        <fullName evidence="4">MSP domain-containing protein</fullName>
    </recommendedName>
</protein>
<dbReference type="GO" id="GO:0005929">
    <property type="term" value="C:cilium"/>
    <property type="evidence" value="ECO:0007669"/>
    <property type="project" value="UniProtKB-SubCell"/>
</dbReference>
<feature type="region of interest" description="Disordered" evidence="1">
    <location>
        <begin position="997"/>
        <end position="1085"/>
    </location>
</feature>
<evidence type="ECO:0000313" key="2">
    <source>
        <dbReference type="EMBL" id="ORY56263.1"/>
    </source>
</evidence>
<feature type="region of interest" description="Disordered" evidence="1">
    <location>
        <begin position="1102"/>
        <end position="1121"/>
    </location>
</feature>
<feature type="compositionally biased region" description="Polar residues" evidence="1">
    <location>
        <begin position="997"/>
        <end position="1008"/>
    </location>
</feature>
<dbReference type="STRING" id="1754190.A0A1Y2DAG8"/>
<organism evidence="2 3">
    <name type="scientific">Neocallimastix californiae</name>
    <dbReference type="NCBI Taxonomy" id="1754190"/>
    <lineage>
        <taxon>Eukaryota</taxon>
        <taxon>Fungi</taxon>
        <taxon>Fungi incertae sedis</taxon>
        <taxon>Chytridiomycota</taxon>
        <taxon>Chytridiomycota incertae sedis</taxon>
        <taxon>Neocallimastigomycetes</taxon>
        <taxon>Neocallimastigales</taxon>
        <taxon>Neocallimastigaceae</taxon>
        <taxon>Neocallimastix</taxon>
    </lineage>
</organism>
<dbReference type="EMBL" id="MCOG01000074">
    <property type="protein sequence ID" value="ORY56263.1"/>
    <property type="molecule type" value="Genomic_DNA"/>
</dbReference>
<feature type="compositionally biased region" description="Basic residues" evidence="1">
    <location>
        <begin position="1060"/>
        <end position="1083"/>
    </location>
</feature>
<proteinExistence type="predicted"/>
<accession>A0A1Y2DAG8</accession>
<dbReference type="OrthoDB" id="252265at2759"/>
<name>A0A1Y2DAG8_9FUNG</name>
<evidence type="ECO:0008006" key="4">
    <source>
        <dbReference type="Google" id="ProtNLM"/>
    </source>
</evidence>